<feature type="chain" id="PRO_5028928833" evidence="1">
    <location>
        <begin position="37"/>
        <end position="259"/>
    </location>
</feature>
<feature type="signal peptide" evidence="1">
    <location>
        <begin position="1"/>
        <end position="36"/>
    </location>
</feature>
<sequence>MSTHSTRGPSKVSSSRGLFTVLAAAVWASCVATAQAAGVAPNSGRLTDTGITAQQCYAAGSNTLVSCRSKAAKQLNRHQDGMIGRDVDDRAGLRGRLGFYYSKIGTDGRALPVEATEWSCVKDKITGLMWDVQRGKFGTYTNWGDRRAGDASVIVASVNAAGLCGHKDWRLPTALELQSLVDYGVEAFESDQNVTIDAAFFPGTWHGPSYSSNVYWTSSPVVDFPDGAWSVDFKTGYVTGDYSRSDSFHVRLVRVSEGN</sequence>
<dbReference type="AlphaFoldDB" id="A0A7C9PFE5"/>
<comment type="caution">
    <text evidence="3">The sequence shown here is derived from an EMBL/GenBank/DDBJ whole genome shotgun (WGS) entry which is preliminary data.</text>
</comment>
<evidence type="ECO:0000313" key="4">
    <source>
        <dbReference type="Proteomes" id="UP000484255"/>
    </source>
</evidence>
<gene>
    <name evidence="3" type="ORF">G3A44_02575</name>
</gene>
<dbReference type="Proteomes" id="UP000484255">
    <property type="component" value="Unassembled WGS sequence"/>
</dbReference>
<organism evidence="3 4">
    <name type="scientific">Ideonella livida</name>
    <dbReference type="NCBI Taxonomy" id="2707176"/>
    <lineage>
        <taxon>Bacteria</taxon>
        <taxon>Pseudomonadati</taxon>
        <taxon>Pseudomonadota</taxon>
        <taxon>Betaproteobacteria</taxon>
        <taxon>Burkholderiales</taxon>
        <taxon>Sphaerotilaceae</taxon>
        <taxon>Ideonella</taxon>
    </lineage>
</organism>
<keyword evidence="1" id="KW-0732">Signal</keyword>
<proteinExistence type="predicted"/>
<name>A0A7C9PFE5_9BURK</name>
<evidence type="ECO:0000256" key="1">
    <source>
        <dbReference type="SAM" id="SignalP"/>
    </source>
</evidence>
<reference evidence="3 4" key="1">
    <citation type="submission" date="2020-02" db="EMBL/GenBank/DDBJ databases">
        <title>Ideonella bacterium strain TBM-1.</title>
        <authorList>
            <person name="Chen W.-M."/>
        </authorList>
    </citation>
    <scope>NUCLEOTIDE SEQUENCE [LARGE SCALE GENOMIC DNA]</scope>
    <source>
        <strain evidence="3 4">TBM-1</strain>
    </source>
</reference>
<dbReference type="Pfam" id="PF07603">
    <property type="entry name" value="Lcl_C"/>
    <property type="match status" value="1"/>
</dbReference>
<dbReference type="RefSeq" id="WP_163455928.1">
    <property type="nucleotide sequence ID" value="NZ_JAAGOH010000002.1"/>
</dbReference>
<dbReference type="InterPro" id="IPR011460">
    <property type="entry name" value="Lcl_C"/>
</dbReference>
<evidence type="ECO:0000313" key="3">
    <source>
        <dbReference type="EMBL" id="NDY90072.1"/>
    </source>
</evidence>
<dbReference type="EMBL" id="JAAGOH010000002">
    <property type="protein sequence ID" value="NDY90072.1"/>
    <property type="molecule type" value="Genomic_DNA"/>
</dbReference>
<dbReference type="PROSITE" id="PS51257">
    <property type="entry name" value="PROKAR_LIPOPROTEIN"/>
    <property type="match status" value="1"/>
</dbReference>
<evidence type="ECO:0000259" key="2">
    <source>
        <dbReference type="Pfam" id="PF07603"/>
    </source>
</evidence>
<accession>A0A7C9PFE5</accession>
<protein>
    <submittedName>
        <fullName evidence="3">DUF1566 domain-containing protein</fullName>
    </submittedName>
</protein>
<feature type="domain" description="Lcl C-terminal" evidence="2">
    <location>
        <begin position="120"/>
        <end position="254"/>
    </location>
</feature>
<keyword evidence="4" id="KW-1185">Reference proteome</keyword>